<reference evidence="2 3" key="1">
    <citation type="journal article" date="2023" name="Plant Dis.">
        <title>First Report of Diplodia intermedia Causing Canker and Dieback Diseases on Apple Trees in Canada.</title>
        <authorList>
            <person name="Ellouze W."/>
            <person name="Ilyukhin E."/>
            <person name="Sulman M."/>
            <person name="Ali S."/>
        </authorList>
    </citation>
    <scope>NUCLEOTIDE SEQUENCE [LARGE SCALE GENOMIC DNA]</scope>
    <source>
        <strain evidence="2 3">M45-28</strain>
    </source>
</reference>
<name>A0ABR3U5K1_9PEZI</name>
<gene>
    <name evidence="2" type="ORF">SLS58_000308</name>
</gene>
<evidence type="ECO:0000256" key="1">
    <source>
        <dbReference type="SAM" id="SignalP"/>
    </source>
</evidence>
<organism evidence="2 3">
    <name type="scientific">Diplodia intermedia</name>
    <dbReference type="NCBI Taxonomy" id="856260"/>
    <lineage>
        <taxon>Eukaryota</taxon>
        <taxon>Fungi</taxon>
        <taxon>Dikarya</taxon>
        <taxon>Ascomycota</taxon>
        <taxon>Pezizomycotina</taxon>
        <taxon>Dothideomycetes</taxon>
        <taxon>Dothideomycetes incertae sedis</taxon>
        <taxon>Botryosphaeriales</taxon>
        <taxon>Botryosphaeriaceae</taxon>
        <taxon>Diplodia</taxon>
    </lineage>
</organism>
<sequence>MALTTILRTAYAVLVLLVALQILLPLIVAQENALTANITTINVTVALDVNVTVEDKKKKPKGDQDNSKDGGDNCYNCTYINNGATTHLASSALLPMGLSFLASLVLNSRDSTRWEQGPLMRF</sequence>
<dbReference type="Proteomes" id="UP001521184">
    <property type="component" value="Unassembled WGS sequence"/>
</dbReference>
<keyword evidence="3" id="KW-1185">Reference proteome</keyword>
<feature type="chain" id="PRO_5046027838" evidence="1">
    <location>
        <begin position="30"/>
        <end position="122"/>
    </location>
</feature>
<keyword evidence="1" id="KW-0732">Signal</keyword>
<evidence type="ECO:0000313" key="3">
    <source>
        <dbReference type="Proteomes" id="UP001521184"/>
    </source>
</evidence>
<evidence type="ECO:0000313" key="2">
    <source>
        <dbReference type="EMBL" id="KAL1652182.1"/>
    </source>
</evidence>
<comment type="caution">
    <text evidence="2">The sequence shown here is derived from an EMBL/GenBank/DDBJ whole genome shotgun (WGS) entry which is preliminary data.</text>
</comment>
<protein>
    <submittedName>
        <fullName evidence="2">Uncharacterized protein</fullName>
    </submittedName>
</protein>
<proteinExistence type="predicted"/>
<feature type="signal peptide" evidence="1">
    <location>
        <begin position="1"/>
        <end position="29"/>
    </location>
</feature>
<accession>A0ABR3U5K1</accession>
<dbReference type="EMBL" id="JAKEKT020000001">
    <property type="protein sequence ID" value="KAL1652182.1"/>
    <property type="molecule type" value="Genomic_DNA"/>
</dbReference>